<organism evidence="1 2">
    <name type="scientific">Caerostris darwini</name>
    <dbReference type="NCBI Taxonomy" id="1538125"/>
    <lineage>
        <taxon>Eukaryota</taxon>
        <taxon>Metazoa</taxon>
        <taxon>Ecdysozoa</taxon>
        <taxon>Arthropoda</taxon>
        <taxon>Chelicerata</taxon>
        <taxon>Arachnida</taxon>
        <taxon>Araneae</taxon>
        <taxon>Araneomorphae</taxon>
        <taxon>Entelegynae</taxon>
        <taxon>Araneoidea</taxon>
        <taxon>Araneidae</taxon>
        <taxon>Caerostris</taxon>
    </lineage>
</organism>
<dbReference type="Proteomes" id="UP001054837">
    <property type="component" value="Unassembled WGS sequence"/>
</dbReference>
<comment type="caution">
    <text evidence="1">The sequence shown here is derived from an EMBL/GenBank/DDBJ whole genome shotgun (WGS) entry which is preliminary data.</text>
</comment>
<keyword evidence="2" id="KW-1185">Reference proteome</keyword>
<name>A0AAV4WN57_9ARAC</name>
<dbReference type="EMBL" id="BPLQ01014891">
    <property type="protein sequence ID" value="GIY84102.1"/>
    <property type="molecule type" value="Genomic_DNA"/>
</dbReference>
<sequence length="87" mass="9975">MHPPAPEMTCLNPISQASPCIMPGVEWRQQFQTSLRNVYLRRSLITMLLEELIFETHNFFTTFGPTGLDPDEKVTLCQCRHPLGQTL</sequence>
<dbReference type="AlphaFoldDB" id="A0AAV4WN57"/>
<gene>
    <name evidence="1" type="ORF">CDAR_70351</name>
</gene>
<reference evidence="1 2" key="1">
    <citation type="submission" date="2021-06" db="EMBL/GenBank/DDBJ databases">
        <title>Caerostris darwini draft genome.</title>
        <authorList>
            <person name="Kono N."/>
            <person name="Arakawa K."/>
        </authorList>
    </citation>
    <scope>NUCLEOTIDE SEQUENCE [LARGE SCALE GENOMIC DNA]</scope>
</reference>
<evidence type="ECO:0000313" key="1">
    <source>
        <dbReference type="EMBL" id="GIY84102.1"/>
    </source>
</evidence>
<evidence type="ECO:0000313" key="2">
    <source>
        <dbReference type="Proteomes" id="UP001054837"/>
    </source>
</evidence>
<proteinExistence type="predicted"/>
<protein>
    <submittedName>
        <fullName evidence="1">Uncharacterized protein</fullName>
    </submittedName>
</protein>
<accession>A0AAV4WN57</accession>